<comment type="similarity">
    <text evidence="3 13">Belongs to the very long-chain fatty acids dehydratase HACD family.</text>
</comment>
<evidence type="ECO:0000256" key="9">
    <source>
        <dbReference type="ARBA" id="ARBA00023098"/>
    </source>
</evidence>
<protein>
    <recommendedName>
        <fullName evidence="4 13">Very-long-chain (3R)-3-hydroxyacyl-CoA dehydratase</fullName>
        <ecNumber evidence="4 13">4.2.1.134</ecNumber>
    </recommendedName>
</protein>
<dbReference type="EMBL" id="ADBV01004861">
    <property type="protein sequence ID" value="EJW80065.1"/>
    <property type="molecule type" value="Genomic_DNA"/>
</dbReference>
<dbReference type="GO" id="GO:0005789">
    <property type="term" value="C:endoplasmic reticulum membrane"/>
    <property type="evidence" value="ECO:0007669"/>
    <property type="project" value="UniProtKB-SubCell"/>
</dbReference>
<keyword evidence="8 13" id="KW-1133">Transmembrane helix</keyword>
<dbReference type="PANTHER" id="PTHR11035">
    <property type="entry name" value="VERY-LONG-CHAIN (3R)-3-HYDROXYACYL-COA DEHYDRATASE"/>
    <property type="match status" value="1"/>
</dbReference>
<reference evidence="15" key="1">
    <citation type="submission" date="2012-08" db="EMBL/GenBank/DDBJ databases">
        <title>The Genome Sequence of Wuchereria bancrofti.</title>
        <authorList>
            <person name="Nutman T.B."/>
            <person name="Fink D.L."/>
            <person name="Russ C."/>
            <person name="Young S."/>
            <person name="Zeng Q."/>
            <person name="Koehrsen M."/>
            <person name="Alvarado L."/>
            <person name="Berlin A."/>
            <person name="Chapman S.B."/>
            <person name="Chen Z."/>
            <person name="Freedman E."/>
            <person name="Gellesch M."/>
            <person name="Goldberg J."/>
            <person name="Griggs A."/>
            <person name="Gujja S."/>
            <person name="Heilman E.R."/>
            <person name="Heiman D."/>
            <person name="Hepburn T."/>
            <person name="Howarth C."/>
            <person name="Jen D."/>
            <person name="Larson L."/>
            <person name="Lewis B."/>
            <person name="Mehta T."/>
            <person name="Park D."/>
            <person name="Pearson M."/>
            <person name="Roberts A."/>
            <person name="Saif S."/>
            <person name="Shea T."/>
            <person name="Shenoy N."/>
            <person name="Sisk P."/>
            <person name="Stolte C."/>
            <person name="Sykes S."/>
            <person name="Walk T."/>
            <person name="White J."/>
            <person name="Yandava C."/>
            <person name="Haas B."/>
            <person name="Henn M.R."/>
            <person name="Nusbaum C."/>
            <person name="Birren B."/>
        </authorList>
    </citation>
    <scope>NUCLEOTIDE SEQUENCE [LARGE SCALE GENOMIC DNA]</scope>
    <source>
        <strain evidence="15">NA</strain>
    </source>
</reference>
<accession>J9AZQ6</accession>
<comment type="pathway">
    <text evidence="2 13">Lipid metabolism; fatty acid biosynthesis.</text>
</comment>
<evidence type="ECO:0000256" key="11">
    <source>
        <dbReference type="ARBA" id="ARBA00023160"/>
    </source>
</evidence>
<keyword evidence="5 13" id="KW-0444">Lipid biosynthesis</keyword>
<evidence type="ECO:0000256" key="1">
    <source>
        <dbReference type="ARBA" id="ARBA00004141"/>
    </source>
</evidence>
<gene>
    <name evidence="14" type="ORF">WUBG_09027</name>
</gene>
<dbReference type="GO" id="GO:0102158">
    <property type="term" value="F:very-long-chain (3R)-3-hydroxyacyl-CoA dehydratase activity"/>
    <property type="evidence" value="ECO:0007669"/>
    <property type="project" value="UniProtKB-EC"/>
</dbReference>
<evidence type="ECO:0000313" key="15">
    <source>
        <dbReference type="Proteomes" id="UP000004810"/>
    </source>
</evidence>
<evidence type="ECO:0000256" key="8">
    <source>
        <dbReference type="ARBA" id="ARBA00022989"/>
    </source>
</evidence>
<dbReference type="GO" id="GO:0030497">
    <property type="term" value="P:fatty acid elongation"/>
    <property type="evidence" value="ECO:0007669"/>
    <property type="project" value="TreeGrafter"/>
</dbReference>
<dbReference type="GO" id="GO:0042761">
    <property type="term" value="P:very long-chain fatty acid biosynthetic process"/>
    <property type="evidence" value="ECO:0007669"/>
    <property type="project" value="TreeGrafter"/>
</dbReference>
<feature type="transmembrane region" description="Helical" evidence="13">
    <location>
        <begin position="164"/>
        <end position="191"/>
    </location>
</feature>
<dbReference type="UniPathway" id="UPA00094"/>
<proteinExistence type="inferred from homology"/>
<dbReference type="InterPro" id="IPR007482">
    <property type="entry name" value="Tyr_Pase-like_PTPLA"/>
</dbReference>
<evidence type="ECO:0000256" key="12">
    <source>
        <dbReference type="ARBA" id="ARBA00023239"/>
    </source>
</evidence>
<evidence type="ECO:0000256" key="6">
    <source>
        <dbReference type="ARBA" id="ARBA00022692"/>
    </source>
</evidence>
<keyword evidence="9 13" id="KW-0443">Lipid metabolism</keyword>
<comment type="catalytic activity">
    <reaction evidence="13">
        <text>a very-long-chain (3R)-3-hydroxyacyl-CoA = a very-long-chain (2E)-enoyl-CoA + H2O</text>
        <dbReference type="Rhea" id="RHEA:45812"/>
        <dbReference type="ChEBI" id="CHEBI:15377"/>
        <dbReference type="ChEBI" id="CHEBI:83728"/>
        <dbReference type="ChEBI" id="CHEBI:85440"/>
        <dbReference type="EC" id="4.2.1.134"/>
    </reaction>
</comment>
<dbReference type="Pfam" id="PF04387">
    <property type="entry name" value="PTPLA"/>
    <property type="match status" value="1"/>
</dbReference>
<evidence type="ECO:0000256" key="13">
    <source>
        <dbReference type="RuleBase" id="RU363109"/>
    </source>
</evidence>
<name>J9AZQ6_WUCBA</name>
<dbReference type="Proteomes" id="UP000004810">
    <property type="component" value="Unassembled WGS sequence"/>
</dbReference>
<organism evidence="14 15">
    <name type="scientific">Wuchereria bancrofti</name>
    <dbReference type="NCBI Taxonomy" id="6293"/>
    <lineage>
        <taxon>Eukaryota</taxon>
        <taxon>Metazoa</taxon>
        <taxon>Ecdysozoa</taxon>
        <taxon>Nematoda</taxon>
        <taxon>Chromadorea</taxon>
        <taxon>Rhabditida</taxon>
        <taxon>Spirurina</taxon>
        <taxon>Spiruromorpha</taxon>
        <taxon>Filarioidea</taxon>
        <taxon>Onchocercidae</taxon>
        <taxon>Wuchereria</taxon>
    </lineage>
</organism>
<keyword evidence="12 13" id="KW-0456">Lyase</keyword>
<comment type="subcellular location">
    <subcellularLocation>
        <location evidence="13">Endoplasmic reticulum membrane</location>
        <topology evidence="13">Multi-pass membrane protein</topology>
    </subcellularLocation>
    <subcellularLocation>
        <location evidence="1">Membrane</location>
        <topology evidence="1">Multi-pass membrane protein</topology>
    </subcellularLocation>
</comment>
<dbReference type="AlphaFoldDB" id="J9AZQ6"/>
<keyword evidence="11 13" id="KW-0275">Fatty acid biosynthesis</keyword>
<evidence type="ECO:0000256" key="5">
    <source>
        <dbReference type="ARBA" id="ARBA00022516"/>
    </source>
</evidence>
<comment type="caution">
    <text evidence="14">The sequence shown here is derived from an EMBL/GenBank/DDBJ whole genome shotgun (WGS) entry which is preliminary data.</text>
</comment>
<feature type="transmembrane region" description="Helical" evidence="13">
    <location>
        <begin position="123"/>
        <end position="143"/>
    </location>
</feature>
<sequence length="201" mass="23521">MDAITQRILDECRTKPKTKTDFINDAYYNSFWQSNANIIKIVTALQLIDVAHALVGYTKGNYRIGLIQHSYTLLMAVQMCKVHRQLFILIFAYFSIEIFRYPYYAASCLKIEIPLLTWLRYNAWVLLYPVGLLLEGVTMYRSIPYYYQTGKYSIKLPNATNIGFNFSFTLSIFFLFVFPFGTFSWALIIIIQKKLYLLPNC</sequence>
<dbReference type="PANTHER" id="PTHR11035:SF35">
    <property type="entry name" value="VERY-LONG-CHAIN (3R)-3-HYDROXYACYL-COA DEHYDRATASE"/>
    <property type="match status" value="1"/>
</dbReference>
<evidence type="ECO:0000256" key="2">
    <source>
        <dbReference type="ARBA" id="ARBA00005194"/>
    </source>
</evidence>
<keyword evidence="13" id="KW-0256">Endoplasmic reticulum</keyword>
<keyword evidence="10 13" id="KW-0472">Membrane</keyword>
<keyword evidence="6 13" id="KW-0812">Transmembrane</keyword>
<keyword evidence="7 13" id="KW-0276">Fatty acid metabolism</keyword>
<comment type="caution">
    <text evidence="13">Lacks conserved residue(s) required for the propagation of feature annotation.</text>
</comment>
<dbReference type="GO" id="GO:0030148">
    <property type="term" value="P:sphingolipid biosynthetic process"/>
    <property type="evidence" value="ECO:0007669"/>
    <property type="project" value="TreeGrafter"/>
</dbReference>
<evidence type="ECO:0000256" key="10">
    <source>
        <dbReference type="ARBA" id="ARBA00023136"/>
    </source>
</evidence>
<dbReference type="EC" id="4.2.1.134" evidence="4 13"/>
<comment type="function">
    <text evidence="13">Catalyzes the third of the four reactions of the long-chain fatty acids elongation cycle. This endoplasmic reticulum-bound enzymatic process, allows the addition of two carbons to the chain of long- and very long-chain fatty acids/VLCFAs per cycle. This enzyme catalyzes the dehydration of the 3-hydroxyacyl-CoA intermediate into trans-2,3-enoyl-CoA, within each cycle of fatty acid elongation. Thereby, it participates to the production of VLCFAs of different chain lengths that are involved in multiple biological processes as precursors of membrane lipids and lipid mediators.</text>
</comment>
<feature type="transmembrane region" description="Helical" evidence="13">
    <location>
        <begin position="86"/>
        <end position="103"/>
    </location>
</feature>
<evidence type="ECO:0000256" key="4">
    <source>
        <dbReference type="ARBA" id="ARBA00013122"/>
    </source>
</evidence>
<evidence type="ECO:0000256" key="7">
    <source>
        <dbReference type="ARBA" id="ARBA00022832"/>
    </source>
</evidence>
<evidence type="ECO:0000256" key="3">
    <source>
        <dbReference type="ARBA" id="ARBA00007811"/>
    </source>
</evidence>
<evidence type="ECO:0000313" key="14">
    <source>
        <dbReference type="EMBL" id="EJW80065.1"/>
    </source>
</evidence>